<dbReference type="PANTHER" id="PTHR33545:SF5">
    <property type="entry name" value="UPF0750 MEMBRANE PROTEIN YITT"/>
    <property type="match status" value="1"/>
</dbReference>
<dbReference type="PATRIC" id="fig|656179.3.peg.3085"/>
<feature type="transmembrane region" description="Helical" evidence="6">
    <location>
        <begin position="189"/>
        <end position="206"/>
    </location>
</feature>
<keyword evidence="3 6" id="KW-0812">Transmembrane</keyword>
<name>A0A0H3WTV6_9BURK</name>
<keyword evidence="8" id="KW-1185">Reference proteome</keyword>
<proteinExistence type="predicted"/>
<keyword evidence="4 6" id="KW-1133">Transmembrane helix</keyword>
<dbReference type="OrthoDB" id="3296441at2"/>
<feature type="transmembrane region" description="Helical" evidence="6">
    <location>
        <begin position="93"/>
        <end position="111"/>
    </location>
</feature>
<evidence type="ECO:0000256" key="6">
    <source>
        <dbReference type="SAM" id="Phobius"/>
    </source>
</evidence>
<dbReference type="GO" id="GO:0005886">
    <property type="term" value="C:plasma membrane"/>
    <property type="evidence" value="ECO:0007669"/>
    <property type="project" value="UniProtKB-SubCell"/>
</dbReference>
<dbReference type="RefSeq" id="WP_047906881.1">
    <property type="nucleotide sequence ID" value="NZ_CP011807.3"/>
</dbReference>
<feature type="transmembrane region" description="Helical" evidence="6">
    <location>
        <begin position="123"/>
        <end position="141"/>
    </location>
</feature>
<evidence type="ECO:0008006" key="9">
    <source>
        <dbReference type="Google" id="ProtNLM"/>
    </source>
</evidence>
<sequence>MKHDTGTVSGAVAATDTIGVPHSVPEDIYAMVIGMAFVVVGLVLLKAAGLVTGGVAGIALLASYVFPLPVGTIFTLVNIPFFLFAYFTMGARFALKSTIASFGITFALATMPQTFNVAFVNPLFAAFVGGTLCGMGILALARHGAGVGGTGIVTLWLQRERGINAGITQVCIDATILLVSLSVMPSGRVAWSALSAVAMSAMVVAWHKPGRYTGR</sequence>
<evidence type="ECO:0000256" key="1">
    <source>
        <dbReference type="ARBA" id="ARBA00004651"/>
    </source>
</evidence>
<feature type="transmembrane region" description="Helical" evidence="6">
    <location>
        <begin position="28"/>
        <end position="52"/>
    </location>
</feature>
<evidence type="ECO:0000256" key="2">
    <source>
        <dbReference type="ARBA" id="ARBA00022475"/>
    </source>
</evidence>
<keyword evidence="5 6" id="KW-0472">Membrane</keyword>
<gene>
    <name evidence="7" type="ORF">AB870_14490</name>
</gene>
<accession>A0A0H3WTV6</accession>
<dbReference type="Pfam" id="PF02588">
    <property type="entry name" value="YitT_membrane"/>
    <property type="match status" value="1"/>
</dbReference>
<evidence type="ECO:0000256" key="5">
    <source>
        <dbReference type="ARBA" id="ARBA00023136"/>
    </source>
</evidence>
<evidence type="ECO:0000256" key="4">
    <source>
        <dbReference type="ARBA" id="ARBA00022989"/>
    </source>
</evidence>
<comment type="subcellular location">
    <subcellularLocation>
        <location evidence="1">Cell membrane</location>
        <topology evidence="1">Multi-pass membrane protein</topology>
    </subcellularLocation>
</comment>
<reference evidence="7" key="1">
    <citation type="submission" date="2016-06" db="EMBL/GenBank/DDBJ databases">
        <title>Complete Genome Sequence of Pandoraea faecigallinarum DSM-23572.</title>
        <authorList>
            <person name="Yong D."/>
            <person name="Ee R."/>
            <person name="Lim Y.-L."/>
            <person name="Yin W.-F."/>
            <person name="Chan K.-G."/>
        </authorList>
    </citation>
    <scope>NUCLEOTIDE SEQUENCE</scope>
    <source>
        <strain evidence="7">DSM 23572</strain>
    </source>
</reference>
<dbReference type="InterPro" id="IPR051461">
    <property type="entry name" value="UPF0750_membrane"/>
</dbReference>
<evidence type="ECO:0000256" key="3">
    <source>
        <dbReference type="ARBA" id="ARBA00022692"/>
    </source>
</evidence>
<dbReference type="Proteomes" id="UP000035651">
    <property type="component" value="Chromosome"/>
</dbReference>
<dbReference type="AlphaFoldDB" id="A0A0H3WTV6"/>
<evidence type="ECO:0000313" key="7">
    <source>
        <dbReference type="EMBL" id="AKM31070.1"/>
    </source>
</evidence>
<organism evidence="7 8">
    <name type="scientific">Pandoraea faecigallinarum</name>
    <dbReference type="NCBI Taxonomy" id="656179"/>
    <lineage>
        <taxon>Bacteria</taxon>
        <taxon>Pseudomonadati</taxon>
        <taxon>Pseudomonadota</taxon>
        <taxon>Betaproteobacteria</taxon>
        <taxon>Burkholderiales</taxon>
        <taxon>Burkholderiaceae</taxon>
        <taxon>Pandoraea</taxon>
    </lineage>
</organism>
<evidence type="ECO:0000313" key="8">
    <source>
        <dbReference type="Proteomes" id="UP000035651"/>
    </source>
</evidence>
<feature type="transmembrane region" description="Helical" evidence="6">
    <location>
        <begin position="162"/>
        <end position="183"/>
    </location>
</feature>
<feature type="transmembrane region" description="Helical" evidence="6">
    <location>
        <begin position="64"/>
        <end position="86"/>
    </location>
</feature>
<dbReference type="EMBL" id="CP011807">
    <property type="protein sequence ID" value="AKM31070.1"/>
    <property type="molecule type" value="Genomic_DNA"/>
</dbReference>
<dbReference type="KEGG" id="pfg:AB870_14490"/>
<dbReference type="InterPro" id="IPR003740">
    <property type="entry name" value="YitT"/>
</dbReference>
<dbReference type="PANTHER" id="PTHR33545">
    <property type="entry name" value="UPF0750 MEMBRANE PROTEIN YITT-RELATED"/>
    <property type="match status" value="1"/>
</dbReference>
<protein>
    <recommendedName>
        <fullName evidence="9">YitT family protein</fullName>
    </recommendedName>
</protein>
<keyword evidence="2" id="KW-1003">Cell membrane</keyword>